<accession>A0A9P7RTU0</accession>
<proteinExistence type="predicted"/>
<name>A0A9P7RTU0_9AGAR</name>
<evidence type="ECO:0000313" key="2">
    <source>
        <dbReference type="Proteomes" id="UP001049176"/>
    </source>
</evidence>
<dbReference type="EMBL" id="CM032187">
    <property type="protein sequence ID" value="KAG7089624.1"/>
    <property type="molecule type" value="Genomic_DNA"/>
</dbReference>
<dbReference type="AlphaFoldDB" id="A0A9P7RTU0"/>
<comment type="caution">
    <text evidence="1">The sequence shown here is derived from an EMBL/GenBank/DDBJ whole genome shotgun (WGS) entry which is preliminary data.</text>
</comment>
<protein>
    <submittedName>
        <fullName evidence="1">Uncharacterized protein</fullName>
    </submittedName>
</protein>
<dbReference type="GeneID" id="66080365"/>
<dbReference type="Proteomes" id="UP001049176">
    <property type="component" value="Chromosome 7"/>
</dbReference>
<organism evidence="1 2">
    <name type="scientific">Marasmius oreades</name>
    <name type="common">fairy-ring Marasmius</name>
    <dbReference type="NCBI Taxonomy" id="181124"/>
    <lineage>
        <taxon>Eukaryota</taxon>
        <taxon>Fungi</taxon>
        <taxon>Dikarya</taxon>
        <taxon>Basidiomycota</taxon>
        <taxon>Agaricomycotina</taxon>
        <taxon>Agaricomycetes</taxon>
        <taxon>Agaricomycetidae</taxon>
        <taxon>Agaricales</taxon>
        <taxon>Marasmiineae</taxon>
        <taxon>Marasmiaceae</taxon>
        <taxon>Marasmius</taxon>
    </lineage>
</organism>
<evidence type="ECO:0000313" key="1">
    <source>
        <dbReference type="EMBL" id="KAG7089624.1"/>
    </source>
</evidence>
<dbReference type="KEGG" id="more:E1B28_011290"/>
<keyword evidence="2" id="KW-1185">Reference proteome</keyword>
<dbReference type="RefSeq" id="XP_043006094.1">
    <property type="nucleotide sequence ID" value="XM_043156309.1"/>
</dbReference>
<reference evidence="1" key="1">
    <citation type="journal article" date="2021" name="Genome Biol. Evol.">
        <title>The assembled and annotated genome of the fairy-ring fungus Marasmius oreades.</title>
        <authorList>
            <person name="Hiltunen M."/>
            <person name="Ament-Velasquez S.L."/>
            <person name="Johannesson H."/>
        </authorList>
    </citation>
    <scope>NUCLEOTIDE SEQUENCE</scope>
    <source>
        <strain evidence="1">03SP1</strain>
    </source>
</reference>
<gene>
    <name evidence="1" type="ORF">E1B28_011290</name>
</gene>
<sequence length="115" mass="12502">MMGIGVAANVAAPVRAVLKAVPEAGSHRLRSVLNRVRNPRAIAHAAPQPLTSPVPSLVPPVTPSYLDCRTFLTVPPDSEMFPLHKTSQKIMQRLKISKTDMPLVHHMSVIITGRI</sequence>